<evidence type="ECO:0000256" key="1">
    <source>
        <dbReference type="SAM" id="MobiDB-lite"/>
    </source>
</evidence>
<evidence type="ECO:0000313" key="3">
    <source>
        <dbReference type="EMBL" id="TVM19338.1"/>
    </source>
</evidence>
<dbReference type="InterPro" id="IPR012902">
    <property type="entry name" value="N_methyl_site"/>
</dbReference>
<sequence length="262" mass="29530">MGPGHRCGLLLPGDKRRGRDCGGPTTPAGRQHDHACVRDRWIERDAGAHRLRQPRPAREPGYPGRAQQRPDHYRVHERGRRAFAHRHHQTDRIPPMSTKTSHSKGFTLIELIVTLVLAGLVGALIMPFFYAGIFESRTAMDRVSNNRDLQAMLENAMTYYFNSNEYYHFSDPAGYQPLNDEQFANGTDGPMVEFANWLNTNWNQLNSTSTIDSLTAEYPFEPTSNGTTGPSPYASDNRVVRVNVTHTSGLEYVLYIGQAVEK</sequence>
<feature type="region of interest" description="Disordered" evidence="1">
    <location>
        <begin position="1"/>
        <end position="32"/>
    </location>
</feature>
<dbReference type="EMBL" id="QMIE01000002">
    <property type="protein sequence ID" value="TVM19338.1"/>
    <property type="molecule type" value="Genomic_DNA"/>
</dbReference>
<feature type="region of interest" description="Disordered" evidence="1">
    <location>
        <begin position="45"/>
        <end position="73"/>
    </location>
</feature>
<keyword evidence="2" id="KW-0812">Transmembrane</keyword>
<dbReference type="SUPFAM" id="SSF54523">
    <property type="entry name" value="Pili subunits"/>
    <property type="match status" value="1"/>
</dbReference>
<dbReference type="PROSITE" id="PS00409">
    <property type="entry name" value="PROKAR_NTER_METHYL"/>
    <property type="match status" value="1"/>
</dbReference>
<keyword evidence="2" id="KW-0472">Membrane</keyword>
<proteinExistence type="predicted"/>
<protein>
    <recommendedName>
        <fullName evidence="5">Prepilin-type N-terminal cleavage/methylation domain-containing protein</fullName>
    </recommendedName>
</protein>
<organism evidence="3 4">
    <name type="scientific">Oceanidesulfovibrio indonesiensis</name>
    <dbReference type="NCBI Taxonomy" id="54767"/>
    <lineage>
        <taxon>Bacteria</taxon>
        <taxon>Pseudomonadati</taxon>
        <taxon>Thermodesulfobacteriota</taxon>
        <taxon>Desulfovibrionia</taxon>
        <taxon>Desulfovibrionales</taxon>
        <taxon>Desulfovibrionaceae</taxon>
        <taxon>Oceanidesulfovibrio</taxon>
    </lineage>
</organism>
<evidence type="ECO:0000313" key="4">
    <source>
        <dbReference type="Proteomes" id="UP000448292"/>
    </source>
</evidence>
<comment type="caution">
    <text evidence="3">The sequence shown here is derived from an EMBL/GenBank/DDBJ whole genome shotgun (WGS) entry which is preliminary data.</text>
</comment>
<accession>A0A7M3MI18</accession>
<evidence type="ECO:0008006" key="5">
    <source>
        <dbReference type="Google" id="ProtNLM"/>
    </source>
</evidence>
<keyword evidence="4" id="KW-1185">Reference proteome</keyword>
<name>A0A7M3MI18_9BACT</name>
<dbReference type="AlphaFoldDB" id="A0A7M3MI18"/>
<dbReference type="Gene3D" id="3.30.700.10">
    <property type="entry name" value="Glycoprotein, Type 4 Pilin"/>
    <property type="match status" value="1"/>
</dbReference>
<evidence type="ECO:0000256" key="2">
    <source>
        <dbReference type="SAM" id="Phobius"/>
    </source>
</evidence>
<dbReference type="NCBIfam" id="TIGR02532">
    <property type="entry name" value="IV_pilin_GFxxxE"/>
    <property type="match status" value="1"/>
</dbReference>
<reference evidence="3 4" key="1">
    <citation type="submission" date="2018-06" db="EMBL/GenBank/DDBJ databases">
        <title>Complete genome of Desulfovibrio indonesiensis P37SLT.</title>
        <authorList>
            <person name="Crispim J.S."/>
            <person name="Vidigal P.M.P."/>
            <person name="Silva L.C.F."/>
            <person name="Laguardia C.N."/>
            <person name="Araujo L.C."/>
            <person name="Dias R.S."/>
            <person name="Sousa M.P."/>
            <person name="Paula S.O."/>
            <person name="Silva C."/>
        </authorList>
    </citation>
    <scope>NUCLEOTIDE SEQUENCE [LARGE SCALE GENOMIC DNA]</scope>
    <source>
        <strain evidence="3 4">P37SLT</strain>
    </source>
</reference>
<gene>
    <name evidence="3" type="ORF">DPQ33_02980</name>
</gene>
<keyword evidence="2" id="KW-1133">Transmembrane helix</keyword>
<dbReference type="InterPro" id="IPR045584">
    <property type="entry name" value="Pilin-like"/>
</dbReference>
<dbReference type="OrthoDB" id="9869769at2"/>
<dbReference type="Proteomes" id="UP000448292">
    <property type="component" value="Unassembled WGS sequence"/>
</dbReference>
<dbReference type="Pfam" id="PF07963">
    <property type="entry name" value="N_methyl"/>
    <property type="match status" value="1"/>
</dbReference>
<feature type="transmembrane region" description="Helical" evidence="2">
    <location>
        <begin position="106"/>
        <end position="130"/>
    </location>
</feature>